<name>V9QG65_9ACTN</name>
<dbReference type="EMBL" id="KF652071">
    <property type="protein sequence ID" value="AHC28137.1"/>
    <property type="molecule type" value="Genomic_DNA"/>
</dbReference>
<dbReference type="RefSeq" id="WP_024067058.1">
    <property type="nucleotide sequence ID" value="NC_023067.1"/>
</dbReference>
<geneLocation type="plasmid" evidence="1">
    <name>pFP3</name>
</geneLocation>
<gene>
    <name evidence="1" type="ORF">pFP3.35</name>
</gene>
<dbReference type="AlphaFoldDB" id="V9QG65"/>
<sequence length="129" mass="13879">MSKYDLKVMLLERLRLLLVLTAALAVGGAILHAGRPGDFFTFGFAIVTGYGVGTIVDDLSSAAMVGVRDRLRQSAESPKPTDGMSRRELACRRLQLVGDRIAGPRGRRVANHVSAALGLGRIEIPADRH</sequence>
<proteinExistence type="predicted"/>
<protein>
    <submittedName>
        <fullName evidence="1">Uncharacterized protein</fullName>
    </submittedName>
</protein>
<accession>V9QG65</accession>
<keyword evidence="1" id="KW-0614">Plasmid</keyword>
<reference evidence="1" key="1">
    <citation type="submission" date="2013-09" db="EMBL/GenBank/DDBJ databases">
        <title>Complete nucleotide sequence of Streptomyces linear plasmid pFP3.</title>
        <authorList>
            <person name="Chen Z."/>
            <person name="Fang P."/>
            <person name="Qin Z."/>
        </authorList>
    </citation>
    <scope>NUCLEOTIDE SEQUENCE</scope>
    <source>
        <strain evidence="1">F2</strain>
        <plasmid evidence="1">pFP3</plasmid>
    </source>
</reference>
<evidence type="ECO:0000313" key="1">
    <source>
        <dbReference type="EMBL" id="AHC28137.1"/>
    </source>
</evidence>
<organism evidence="1">
    <name type="scientific">Streptomyces sp. F2</name>
    <dbReference type="NCBI Taxonomy" id="317660"/>
    <lineage>
        <taxon>Bacteria</taxon>
        <taxon>Bacillati</taxon>
        <taxon>Actinomycetota</taxon>
        <taxon>Actinomycetes</taxon>
        <taxon>Kitasatosporales</taxon>
        <taxon>Streptomycetaceae</taxon>
        <taxon>Streptomyces</taxon>
    </lineage>
</organism>